<dbReference type="AlphaFoldDB" id="A0A8J2K847"/>
<feature type="region of interest" description="Disordered" evidence="1">
    <location>
        <begin position="1"/>
        <end position="87"/>
    </location>
</feature>
<protein>
    <submittedName>
        <fullName evidence="2">Uncharacterized protein</fullName>
    </submittedName>
</protein>
<sequence length="294" mass="32925">MDAPPGFHGQDHPNSSADVSGETSEQEEELPDIDYYHPVPKPAPANPIQMECPERNNSQPEASRTGQSSRRRSNELLEEAGPNKRKKLKKIFLLHFDWFKTKQKFGDTQSLPSCHATRPPQGREGASRESTNRPLHNPTRPKSNSPPRSEVKPDIQSRRSGNRDSPRRQSPNGKNHSTESHETKSPVRQTSPTLPDLIPNRESTTSQGLNAKSVGGTSRDYPNHESQGRLQQARESQTKSTFQVQNSTPKSLNRLNEGKEKKEDASATSMFEFMHKVPTGYTIPKRSNVIPIPI</sequence>
<evidence type="ECO:0000256" key="1">
    <source>
        <dbReference type="SAM" id="MobiDB-lite"/>
    </source>
</evidence>
<name>A0A8J2K847_9HEXA</name>
<proteinExistence type="predicted"/>
<feature type="compositionally biased region" description="Polar residues" evidence="1">
    <location>
        <begin position="228"/>
        <end position="254"/>
    </location>
</feature>
<feature type="compositionally biased region" description="Basic and acidic residues" evidence="1">
    <location>
        <begin position="149"/>
        <end position="167"/>
    </location>
</feature>
<feature type="compositionally biased region" description="Polar residues" evidence="1">
    <location>
        <begin position="132"/>
        <end position="147"/>
    </location>
</feature>
<feature type="compositionally biased region" description="Polar residues" evidence="1">
    <location>
        <begin position="12"/>
        <end position="23"/>
    </location>
</feature>
<keyword evidence="3" id="KW-1185">Reference proteome</keyword>
<dbReference type="EMBL" id="CAJVCH010211507">
    <property type="protein sequence ID" value="CAG7731383.1"/>
    <property type="molecule type" value="Genomic_DNA"/>
</dbReference>
<evidence type="ECO:0000313" key="3">
    <source>
        <dbReference type="Proteomes" id="UP000708208"/>
    </source>
</evidence>
<feature type="compositionally biased region" description="Basic and acidic residues" evidence="1">
    <location>
        <begin position="176"/>
        <end position="185"/>
    </location>
</feature>
<reference evidence="2" key="1">
    <citation type="submission" date="2021-06" db="EMBL/GenBank/DDBJ databases">
        <authorList>
            <person name="Hodson N. C."/>
            <person name="Mongue J. A."/>
            <person name="Jaron S. K."/>
        </authorList>
    </citation>
    <scope>NUCLEOTIDE SEQUENCE</scope>
</reference>
<accession>A0A8J2K847</accession>
<dbReference type="Proteomes" id="UP000708208">
    <property type="component" value="Unassembled WGS sequence"/>
</dbReference>
<feature type="compositionally biased region" description="Polar residues" evidence="1">
    <location>
        <begin position="55"/>
        <end position="68"/>
    </location>
</feature>
<gene>
    <name evidence="2" type="ORF">AFUS01_LOCUS19978</name>
</gene>
<organism evidence="2 3">
    <name type="scientific">Allacma fusca</name>
    <dbReference type="NCBI Taxonomy" id="39272"/>
    <lineage>
        <taxon>Eukaryota</taxon>
        <taxon>Metazoa</taxon>
        <taxon>Ecdysozoa</taxon>
        <taxon>Arthropoda</taxon>
        <taxon>Hexapoda</taxon>
        <taxon>Collembola</taxon>
        <taxon>Symphypleona</taxon>
        <taxon>Sminthuridae</taxon>
        <taxon>Allacma</taxon>
    </lineage>
</organism>
<feature type="compositionally biased region" description="Polar residues" evidence="1">
    <location>
        <begin position="201"/>
        <end position="210"/>
    </location>
</feature>
<feature type="region of interest" description="Disordered" evidence="1">
    <location>
        <begin position="103"/>
        <end position="267"/>
    </location>
</feature>
<feature type="compositionally biased region" description="Basic and acidic residues" evidence="1">
    <location>
        <begin position="256"/>
        <end position="265"/>
    </location>
</feature>
<comment type="caution">
    <text evidence="2">The sequence shown here is derived from an EMBL/GenBank/DDBJ whole genome shotgun (WGS) entry which is preliminary data.</text>
</comment>
<evidence type="ECO:0000313" key="2">
    <source>
        <dbReference type="EMBL" id="CAG7731383.1"/>
    </source>
</evidence>